<keyword evidence="3 6" id="KW-0812">Transmembrane</keyword>
<evidence type="ECO:0000256" key="4">
    <source>
        <dbReference type="ARBA" id="ARBA00022989"/>
    </source>
</evidence>
<comment type="similarity">
    <text evidence="2 6">Belongs to the CTL (choline transporter-like) family.</text>
</comment>
<accession>A0A2V2VG59</accession>
<dbReference type="VEuPathDB" id="TriTrypDB:TcG_03982"/>
<dbReference type="VEuPathDB" id="TriTrypDB:BCY84_20326"/>
<dbReference type="InterPro" id="IPR007603">
    <property type="entry name" value="Choline_transptr-like"/>
</dbReference>
<evidence type="ECO:0000313" key="7">
    <source>
        <dbReference type="EMBL" id="PWU94606.1"/>
    </source>
</evidence>
<keyword evidence="5 6" id="KW-0472">Membrane</keyword>
<dbReference type="VEuPathDB" id="TriTrypDB:ECC02_006517"/>
<dbReference type="Proteomes" id="UP000246121">
    <property type="component" value="Unassembled WGS sequence"/>
</dbReference>
<evidence type="ECO:0000256" key="3">
    <source>
        <dbReference type="ARBA" id="ARBA00022692"/>
    </source>
</evidence>
<keyword evidence="4 6" id="KW-1133">Transmembrane helix</keyword>
<feature type="transmembrane region" description="Helical" evidence="6">
    <location>
        <begin position="108"/>
        <end position="130"/>
    </location>
</feature>
<dbReference type="PANTHER" id="PTHR12385:SF4">
    <property type="entry name" value="PROTEIN PNS1"/>
    <property type="match status" value="1"/>
</dbReference>
<comment type="subcellular location">
    <subcellularLocation>
        <location evidence="6">Cell membrane</location>
        <topology evidence="6">Multi-pass membrane protein</topology>
    </subcellularLocation>
    <subcellularLocation>
        <location evidence="1">Membrane</location>
        <topology evidence="1">Multi-pass membrane protein</topology>
    </subcellularLocation>
</comment>
<protein>
    <recommendedName>
        <fullName evidence="6">Choline transporter-like protein</fullName>
    </recommendedName>
</protein>
<evidence type="ECO:0000256" key="6">
    <source>
        <dbReference type="RuleBase" id="RU368066"/>
    </source>
</evidence>
<reference evidence="7 8" key="1">
    <citation type="journal article" date="2018" name="Microb. Genom.">
        <title>Expanding an expanded genome: long-read sequencing of Trypanosoma cruzi.</title>
        <authorList>
            <person name="Berna L."/>
            <person name="Rodriguez M."/>
            <person name="Chiribao M.L."/>
            <person name="Parodi-Talice A."/>
            <person name="Pita S."/>
            <person name="Rijo G."/>
            <person name="Alvarez-Valin F."/>
            <person name="Robello C."/>
        </authorList>
    </citation>
    <scope>NUCLEOTIDE SEQUENCE [LARGE SCALE GENOMIC DNA]</scope>
    <source>
        <strain evidence="7 8">Dm28c</strain>
    </source>
</reference>
<feature type="transmembrane region" description="Helical" evidence="6">
    <location>
        <begin position="246"/>
        <end position="279"/>
    </location>
</feature>
<feature type="transmembrane region" description="Helical" evidence="6">
    <location>
        <begin position="395"/>
        <end position="415"/>
    </location>
</feature>
<feature type="transmembrane region" description="Helical" evidence="6">
    <location>
        <begin position="203"/>
        <end position="226"/>
    </location>
</feature>
<feature type="transmembrane region" description="Helical" evidence="6">
    <location>
        <begin position="58"/>
        <end position="76"/>
    </location>
</feature>
<evidence type="ECO:0000256" key="1">
    <source>
        <dbReference type="ARBA" id="ARBA00004141"/>
    </source>
</evidence>
<dbReference type="VEuPathDB" id="TriTrypDB:TCDM_05929"/>
<organism evidence="7 8">
    <name type="scientific">Trypanosoma cruzi</name>
    <dbReference type="NCBI Taxonomy" id="5693"/>
    <lineage>
        <taxon>Eukaryota</taxon>
        <taxon>Discoba</taxon>
        <taxon>Euglenozoa</taxon>
        <taxon>Kinetoplastea</taxon>
        <taxon>Metakinetoplastina</taxon>
        <taxon>Trypanosomatida</taxon>
        <taxon>Trypanosomatidae</taxon>
        <taxon>Trypanosoma</taxon>
        <taxon>Schizotrypanum</taxon>
    </lineage>
</organism>
<dbReference type="GO" id="GO:0005886">
    <property type="term" value="C:plasma membrane"/>
    <property type="evidence" value="ECO:0007669"/>
    <property type="project" value="UniProtKB-SubCell"/>
</dbReference>
<feature type="transmembrane region" description="Helical" evidence="6">
    <location>
        <begin position="300"/>
        <end position="321"/>
    </location>
</feature>
<dbReference type="VEuPathDB" id="TriTrypDB:C4B63_25g320"/>
<evidence type="ECO:0000313" key="8">
    <source>
        <dbReference type="Proteomes" id="UP000246121"/>
    </source>
</evidence>
<feature type="transmembrane region" description="Helical" evidence="6">
    <location>
        <begin position="422"/>
        <end position="442"/>
    </location>
</feature>
<sequence>MSQITPISECKSVEDEVLVVMTVCNEKEGPSMGEACESGKNDADGCPQHLPQNEWKDAWALFAFLLTVGMTVGWGMTLPIEDEISQSLQGISNLLDCHGLGGVKAAELYFGVGVGIPCAGISAMLSLLLLQALPSAAIVLSTFLFSAVLLMSSAMAFYKSITPTGVTLAVLGLLYPCWLYFVRSRIAFSANLLATASFLTRQVPLLFLIPAMLTLPFLGYMIWSLLVLQASVKRGQYNDCLWTNYIFGLTSIFSIFWAANVVLGLSHVTTAGVVAKWYFAGSENMPARPTWASFQRAITTSFGSVCLGSLLCTLVGTFGWVCGLGIHSGNEFIDCSIACIQDLFVDFFKYCNSYAYVEVAMHGRGYMTSARRVWRLCQNCGCSAVFNDALVLTTLRVMTVSIPVLAGVGVALFSFSATIGSIVCVLTVIPLTCVLSVVSAVVRSIFVCFAEIPEGLEASFPELHAALMATDYGFASIHNQEKDDTPV</sequence>
<feature type="transmembrane region" description="Helical" evidence="6">
    <location>
        <begin position="137"/>
        <end position="158"/>
    </location>
</feature>
<gene>
    <name evidence="7" type="ORF">C4B63_25g320</name>
</gene>
<dbReference type="VEuPathDB" id="TriTrypDB:TcCLB.508857.130"/>
<name>A0A2V2VG59_TRYCR</name>
<dbReference type="GO" id="GO:0022857">
    <property type="term" value="F:transmembrane transporter activity"/>
    <property type="evidence" value="ECO:0007669"/>
    <property type="project" value="UniProtKB-UniRule"/>
</dbReference>
<dbReference type="AlphaFoldDB" id="A0A2V2VG59"/>
<evidence type="ECO:0000256" key="2">
    <source>
        <dbReference type="ARBA" id="ARBA00007168"/>
    </source>
</evidence>
<dbReference type="VEuPathDB" id="TriTrypDB:Tc_MARK_7676"/>
<dbReference type="VEuPathDB" id="TriTrypDB:TcBrA4_0133930"/>
<dbReference type="VEuPathDB" id="TriTrypDB:TCSYLVIO_010334"/>
<evidence type="ECO:0000256" key="5">
    <source>
        <dbReference type="ARBA" id="ARBA00023136"/>
    </source>
</evidence>
<dbReference type="Pfam" id="PF04515">
    <property type="entry name" value="Choline_transpo"/>
    <property type="match status" value="1"/>
</dbReference>
<dbReference type="EMBL" id="PRFA01000025">
    <property type="protein sequence ID" value="PWU94606.1"/>
    <property type="molecule type" value="Genomic_DNA"/>
</dbReference>
<proteinExistence type="inferred from homology"/>
<comment type="caution">
    <text evidence="7">The sequence shown here is derived from an EMBL/GenBank/DDBJ whole genome shotgun (WGS) entry which is preliminary data.</text>
</comment>
<dbReference type="VEuPathDB" id="TriTrypDB:TcCL_ESM03887"/>
<dbReference type="VEuPathDB" id="TriTrypDB:C3747_35g144"/>
<feature type="transmembrane region" description="Helical" evidence="6">
    <location>
        <begin position="164"/>
        <end position="182"/>
    </location>
</feature>
<comment type="function">
    <text evidence="6">Choline transporter.</text>
</comment>
<dbReference type="VEuPathDB" id="TriTrypDB:TcCLB.504213.50"/>
<dbReference type="PANTHER" id="PTHR12385">
    <property type="entry name" value="CHOLINE TRANSPORTER-LIKE (SLC FAMILY 44)"/>
    <property type="match status" value="1"/>
</dbReference>